<sequence length="367" mass="39124">MKALVYTGTPQPEVQTKPIPTLEKPDDAIIQMVHGTICGSDLHVLQGDVPSVSPGRTLGHEGVGRIVELGPAIPRNRLSIGDMVLVACITSCGACALCQRGMRSHCLTGGWQLGHLVDGTQAEYVRVPHAAGSLYVLPAGVDPRAAVTLSDALPTAMECGALGTRVTPGSTVVIVGAGPVGLAALLTMSLYSPSRVVVLSRNETRLEHARRLGADETINTATAPERVEALAAGPGFDAVVEAVGVPETFALCQRLVAPGGSIANVGVHGRPVSLELDKLWGRNISITSQLVDTVTIPTLLRLWKSRRLDPALLLTHDFHFNDILEAYEQFRNSSRLRMLKLSLSFLEPNKVGSSELEENEKVHKSKL</sequence>
<dbReference type="InterPro" id="IPR013154">
    <property type="entry name" value="ADH-like_N"/>
</dbReference>
<dbReference type="VEuPathDB" id="FungiDB:ASPZODRAFT_98703"/>
<dbReference type="Proteomes" id="UP000184188">
    <property type="component" value="Unassembled WGS sequence"/>
</dbReference>
<accession>A0A1L9SEW1</accession>
<keyword evidence="5" id="KW-0560">Oxidoreductase</keyword>
<dbReference type="Pfam" id="PF08240">
    <property type="entry name" value="ADH_N"/>
    <property type="match status" value="1"/>
</dbReference>
<proteinExistence type="inferred from homology"/>
<feature type="domain" description="Alcohol dehydrogenase-like N-terminal" evidence="8">
    <location>
        <begin position="24"/>
        <end position="130"/>
    </location>
</feature>
<dbReference type="AlphaFoldDB" id="A0A1L9SEW1"/>
<evidence type="ECO:0000256" key="5">
    <source>
        <dbReference type="ARBA" id="ARBA00023002"/>
    </source>
</evidence>
<evidence type="ECO:0000256" key="6">
    <source>
        <dbReference type="RuleBase" id="RU361277"/>
    </source>
</evidence>
<protein>
    <recommendedName>
        <fullName evidence="11">Enoyl reductase (ER) domain-containing protein</fullName>
    </recommendedName>
</protein>
<evidence type="ECO:0000256" key="4">
    <source>
        <dbReference type="ARBA" id="ARBA00022833"/>
    </source>
</evidence>
<dbReference type="InterPro" id="IPR013149">
    <property type="entry name" value="ADH-like_C"/>
</dbReference>
<evidence type="ECO:0000259" key="8">
    <source>
        <dbReference type="Pfam" id="PF08240"/>
    </source>
</evidence>
<evidence type="ECO:0008006" key="11">
    <source>
        <dbReference type="Google" id="ProtNLM"/>
    </source>
</evidence>
<dbReference type="STRING" id="1073090.A0A1L9SEW1"/>
<dbReference type="SUPFAM" id="SSF50129">
    <property type="entry name" value="GroES-like"/>
    <property type="match status" value="1"/>
</dbReference>
<evidence type="ECO:0000259" key="7">
    <source>
        <dbReference type="Pfam" id="PF00107"/>
    </source>
</evidence>
<keyword evidence="3 6" id="KW-0479">Metal-binding</keyword>
<dbReference type="OrthoDB" id="442947at2759"/>
<name>A0A1L9SEW1_9EURO</name>
<dbReference type="PROSITE" id="PS00059">
    <property type="entry name" value="ADH_ZINC"/>
    <property type="match status" value="1"/>
</dbReference>
<keyword evidence="10" id="KW-1185">Reference proteome</keyword>
<feature type="domain" description="Alcohol dehydrogenase-like C-terminal" evidence="7">
    <location>
        <begin position="179"/>
        <end position="301"/>
    </location>
</feature>
<dbReference type="Gene3D" id="3.40.50.720">
    <property type="entry name" value="NAD(P)-binding Rossmann-like Domain"/>
    <property type="match status" value="1"/>
</dbReference>
<evidence type="ECO:0000256" key="3">
    <source>
        <dbReference type="ARBA" id="ARBA00022723"/>
    </source>
</evidence>
<dbReference type="Pfam" id="PF00107">
    <property type="entry name" value="ADH_zinc_N"/>
    <property type="match status" value="1"/>
</dbReference>
<evidence type="ECO:0000313" key="10">
    <source>
        <dbReference type="Proteomes" id="UP000184188"/>
    </source>
</evidence>
<dbReference type="PANTHER" id="PTHR42813">
    <property type="entry name" value="ZINC-TYPE ALCOHOL DEHYDROGENASE-LIKE"/>
    <property type="match status" value="1"/>
</dbReference>
<dbReference type="GeneID" id="34617046"/>
<dbReference type="InterPro" id="IPR011032">
    <property type="entry name" value="GroES-like_sf"/>
</dbReference>
<reference evidence="10" key="1">
    <citation type="journal article" date="2017" name="Genome Biol.">
        <title>Comparative genomics reveals high biological diversity and specific adaptations in the industrially and medically important fungal genus Aspergillus.</title>
        <authorList>
            <person name="de Vries R.P."/>
            <person name="Riley R."/>
            <person name="Wiebenga A."/>
            <person name="Aguilar-Osorio G."/>
            <person name="Amillis S."/>
            <person name="Uchima C.A."/>
            <person name="Anderluh G."/>
            <person name="Asadollahi M."/>
            <person name="Askin M."/>
            <person name="Barry K."/>
            <person name="Battaglia E."/>
            <person name="Bayram O."/>
            <person name="Benocci T."/>
            <person name="Braus-Stromeyer S.A."/>
            <person name="Caldana C."/>
            <person name="Canovas D."/>
            <person name="Cerqueira G.C."/>
            <person name="Chen F."/>
            <person name="Chen W."/>
            <person name="Choi C."/>
            <person name="Clum A."/>
            <person name="Dos Santos R.A."/>
            <person name="Damasio A.R."/>
            <person name="Diallinas G."/>
            <person name="Emri T."/>
            <person name="Fekete E."/>
            <person name="Flipphi M."/>
            <person name="Freyberg S."/>
            <person name="Gallo A."/>
            <person name="Gournas C."/>
            <person name="Habgood R."/>
            <person name="Hainaut M."/>
            <person name="Harispe M.L."/>
            <person name="Henrissat B."/>
            <person name="Hilden K.S."/>
            <person name="Hope R."/>
            <person name="Hossain A."/>
            <person name="Karabika E."/>
            <person name="Karaffa L."/>
            <person name="Karanyi Z."/>
            <person name="Krasevec N."/>
            <person name="Kuo A."/>
            <person name="Kusch H."/>
            <person name="LaButti K."/>
            <person name="Lagendijk E.L."/>
            <person name="Lapidus A."/>
            <person name="Levasseur A."/>
            <person name="Lindquist E."/>
            <person name="Lipzen A."/>
            <person name="Logrieco A.F."/>
            <person name="MacCabe A."/>
            <person name="Maekelae M.R."/>
            <person name="Malavazi I."/>
            <person name="Melin P."/>
            <person name="Meyer V."/>
            <person name="Mielnichuk N."/>
            <person name="Miskei M."/>
            <person name="Molnar A.P."/>
            <person name="Mule G."/>
            <person name="Ngan C.Y."/>
            <person name="Orejas M."/>
            <person name="Orosz E."/>
            <person name="Ouedraogo J.P."/>
            <person name="Overkamp K.M."/>
            <person name="Park H.-S."/>
            <person name="Perrone G."/>
            <person name="Piumi F."/>
            <person name="Punt P.J."/>
            <person name="Ram A.F."/>
            <person name="Ramon A."/>
            <person name="Rauscher S."/>
            <person name="Record E."/>
            <person name="Riano-Pachon D.M."/>
            <person name="Robert V."/>
            <person name="Roehrig J."/>
            <person name="Ruller R."/>
            <person name="Salamov A."/>
            <person name="Salih N.S."/>
            <person name="Samson R.A."/>
            <person name="Sandor E."/>
            <person name="Sanguinetti M."/>
            <person name="Schuetze T."/>
            <person name="Sepcic K."/>
            <person name="Shelest E."/>
            <person name="Sherlock G."/>
            <person name="Sophianopoulou V."/>
            <person name="Squina F.M."/>
            <person name="Sun H."/>
            <person name="Susca A."/>
            <person name="Todd R.B."/>
            <person name="Tsang A."/>
            <person name="Unkles S.E."/>
            <person name="van de Wiele N."/>
            <person name="van Rossen-Uffink D."/>
            <person name="Oliveira J.V."/>
            <person name="Vesth T.C."/>
            <person name="Visser J."/>
            <person name="Yu J.-H."/>
            <person name="Zhou M."/>
            <person name="Andersen M.R."/>
            <person name="Archer D.B."/>
            <person name="Baker S.E."/>
            <person name="Benoit I."/>
            <person name="Brakhage A.A."/>
            <person name="Braus G.H."/>
            <person name="Fischer R."/>
            <person name="Frisvad J.C."/>
            <person name="Goldman G.H."/>
            <person name="Houbraken J."/>
            <person name="Oakley B."/>
            <person name="Pocsi I."/>
            <person name="Scazzocchio C."/>
            <person name="Seiboth B."/>
            <person name="vanKuyk P.A."/>
            <person name="Wortman J."/>
            <person name="Dyer P.S."/>
            <person name="Grigoriev I.V."/>
        </authorList>
    </citation>
    <scope>NUCLEOTIDE SEQUENCE [LARGE SCALE GENOMIC DNA]</scope>
    <source>
        <strain evidence="10">CBS 506.65</strain>
    </source>
</reference>
<dbReference type="InterPro" id="IPR036291">
    <property type="entry name" value="NAD(P)-bd_dom_sf"/>
</dbReference>
<dbReference type="GO" id="GO:0008270">
    <property type="term" value="F:zinc ion binding"/>
    <property type="evidence" value="ECO:0007669"/>
    <property type="project" value="InterPro"/>
</dbReference>
<evidence type="ECO:0000256" key="2">
    <source>
        <dbReference type="ARBA" id="ARBA00008072"/>
    </source>
</evidence>
<gene>
    <name evidence="9" type="ORF">ASPZODRAFT_98703</name>
</gene>
<dbReference type="InterPro" id="IPR002328">
    <property type="entry name" value="ADH_Zn_CS"/>
</dbReference>
<dbReference type="PANTHER" id="PTHR42813:SF4">
    <property type="entry name" value="NADP-DEPENDENT ISOPROPANOL DEHYDROGENASE"/>
    <property type="match status" value="1"/>
</dbReference>
<dbReference type="CDD" id="cd08286">
    <property type="entry name" value="FDH_like_ADH2"/>
    <property type="match status" value="1"/>
</dbReference>
<comment type="similarity">
    <text evidence="2 6">Belongs to the zinc-containing alcohol dehydrogenase family.</text>
</comment>
<evidence type="ECO:0000256" key="1">
    <source>
        <dbReference type="ARBA" id="ARBA00001947"/>
    </source>
</evidence>
<dbReference type="SUPFAM" id="SSF51735">
    <property type="entry name" value="NAD(P)-binding Rossmann-fold domains"/>
    <property type="match status" value="1"/>
</dbReference>
<dbReference type="GO" id="GO:0016491">
    <property type="term" value="F:oxidoreductase activity"/>
    <property type="evidence" value="ECO:0007669"/>
    <property type="project" value="UniProtKB-KW"/>
</dbReference>
<dbReference type="EMBL" id="KV878344">
    <property type="protein sequence ID" value="OJJ45795.1"/>
    <property type="molecule type" value="Genomic_DNA"/>
</dbReference>
<dbReference type="RefSeq" id="XP_022580305.1">
    <property type="nucleotide sequence ID" value="XM_022730582.1"/>
</dbReference>
<comment type="cofactor">
    <cofactor evidence="1 6">
        <name>Zn(2+)</name>
        <dbReference type="ChEBI" id="CHEBI:29105"/>
    </cofactor>
</comment>
<evidence type="ECO:0000313" key="9">
    <source>
        <dbReference type="EMBL" id="OJJ45795.1"/>
    </source>
</evidence>
<organism evidence="9 10">
    <name type="scientific">Penicilliopsis zonata CBS 506.65</name>
    <dbReference type="NCBI Taxonomy" id="1073090"/>
    <lineage>
        <taxon>Eukaryota</taxon>
        <taxon>Fungi</taxon>
        <taxon>Dikarya</taxon>
        <taxon>Ascomycota</taxon>
        <taxon>Pezizomycotina</taxon>
        <taxon>Eurotiomycetes</taxon>
        <taxon>Eurotiomycetidae</taxon>
        <taxon>Eurotiales</taxon>
        <taxon>Aspergillaceae</taxon>
        <taxon>Penicilliopsis</taxon>
    </lineage>
</organism>
<keyword evidence="4 6" id="KW-0862">Zinc</keyword>
<dbReference type="Gene3D" id="3.90.180.10">
    <property type="entry name" value="Medium-chain alcohol dehydrogenases, catalytic domain"/>
    <property type="match status" value="1"/>
</dbReference>